<feature type="compositionally biased region" description="Low complexity" evidence="1">
    <location>
        <begin position="60"/>
        <end position="74"/>
    </location>
</feature>
<dbReference type="EMBL" id="NAJM01000023">
    <property type="protein sequence ID" value="RVX70390.1"/>
    <property type="molecule type" value="Genomic_DNA"/>
</dbReference>
<accession>A0A438N3Y6</accession>
<feature type="region of interest" description="Disordered" evidence="1">
    <location>
        <begin position="984"/>
        <end position="1042"/>
    </location>
</feature>
<proteinExistence type="predicted"/>
<feature type="compositionally biased region" description="Basic and acidic residues" evidence="1">
    <location>
        <begin position="1117"/>
        <end position="1130"/>
    </location>
</feature>
<dbReference type="PANTHER" id="PTHR42064">
    <property type="entry name" value="YALI0F28677P"/>
    <property type="match status" value="1"/>
</dbReference>
<feature type="compositionally biased region" description="Polar residues" evidence="1">
    <location>
        <begin position="984"/>
        <end position="994"/>
    </location>
</feature>
<feature type="region of interest" description="Disordered" evidence="1">
    <location>
        <begin position="1117"/>
        <end position="1140"/>
    </location>
</feature>
<feature type="signal peptide" evidence="2">
    <location>
        <begin position="1"/>
        <end position="27"/>
    </location>
</feature>
<feature type="chain" id="PRO_5019005409" evidence="2">
    <location>
        <begin position="28"/>
        <end position="1456"/>
    </location>
</feature>
<protein>
    <submittedName>
        <fullName evidence="3">Uncharacterized protein</fullName>
    </submittedName>
</protein>
<keyword evidence="2" id="KW-0732">Signal</keyword>
<evidence type="ECO:0000313" key="3">
    <source>
        <dbReference type="EMBL" id="RVX70390.1"/>
    </source>
</evidence>
<dbReference type="PANTHER" id="PTHR42064:SF1">
    <property type="entry name" value="YALI0F28677P"/>
    <property type="match status" value="1"/>
</dbReference>
<feature type="compositionally biased region" description="Basic and acidic residues" evidence="1">
    <location>
        <begin position="76"/>
        <end position="87"/>
    </location>
</feature>
<dbReference type="Proteomes" id="UP000288859">
    <property type="component" value="Unassembled WGS sequence"/>
</dbReference>
<feature type="compositionally biased region" description="Basic residues" evidence="1">
    <location>
        <begin position="88"/>
        <end position="98"/>
    </location>
</feature>
<dbReference type="VEuPathDB" id="FungiDB:PV10_06600"/>
<feature type="region of interest" description="Disordered" evidence="1">
    <location>
        <begin position="827"/>
        <end position="847"/>
    </location>
</feature>
<name>A0A438N3Y6_EXOME</name>
<evidence type="ECO:0000313" key="4">
    <source>
        <dbReference type="Proteomes" id="UP000288859"/>
    </source>
</evidence>
<comment type="caution">
    <text evidence="3">The sequence shown here is derived from an EMBL/GenBank/DDBJ whole genome shotgun (WGS) entry which is preliminary data.</text>
</comment>
<organism evidence="3 4">
    <name type="scientific">Exophiala mesophila</name>
    <name type="common">Black yeast-like fungus</name>
    <dbReference type="NCBI Taxonomy" id="212818"/>
    <lineage>
        <taxon>Eukaryota</taxon>
        <taxon>Fungi</taxon>
        <taxon>Dikarya</taxon>
        <taxon>Ascomycota</taxon>
        <taxon>Pezizomycotina</taxon>
        <taxon>Eurotiomycetes</taxon>
        <taxon>Chaetothyriomycetidae</taxon>
        <taxon>Chaetothyriales</taxon>
        <taxon>Herpotrichiellaceae</taxon>
        <taxon>Exophiala</taxon>
    </lineage>
</organism>
<evidence type="ECO:0000256" key="1">
    <source>
        <dbReference type="SAM" id="MobiDB-lite"/>
    </source>
</evidence>
<dbReference type="OrthoDB" id="3548913at2759"/>
<gene>
    <name evidence="3" type="ORF">B0A52_05889</name>
</gene>
<evidence type="ECO:0000256" key="2">
    <source>
        <dbReference type="SAM" id="SignalP"/>
    </source>
</evidence>
<sequence>MLKVRPFRSTASALVLSSLTHLLSTAALPAPSSTKLNHDAQDDAQPMSRPDFPDHPFQGPHSSPYPSPRTSRSLSRSRDPAQDESARRRSTARPRAIKSGRVPPAETRPRELPFAHMPVSFDDFAIKLRQLKYKEQKKHILSHQRRQLAKAIALSARLHRVCSWVRAGLVEISTNTDAAGFARVRQHMHDLIDSCSSQWSHEIQVDVLSTASHRDKPSFWSKLPDSSQQDCLELLDHLRRKPQFLVDRFKAMGPAQIKGLALSATPKYHKVSDSVLSSLPSTRGRSPRSNRITSYSKQLEEFVSSFERSNPLPFLLHNVYGPSFNLRDRESRLRISTWSSVCSQLMTEAEAIYRPMFSRILSTFASLYDWHIKQRLELLLMKILQQGAMFLDAVSEDKVHFGNNNALNTQDARDFLDESVRSLFALLALEDGIPSGALEFGRAVISKLPSEQARTKFRGDFLSSWFLRDFLHIAIVYPEDEGMLLQAHISTKCRHNLLYRVYEHAFNRANDLYNPMRLQPIDPAVHFYFEEMVDKLSKPGEFKDPYISDMTNSPSTSSPALTSISICAADISHLLEGLSPQFIHTSSPWNSFLSASHSTFRTQYRDSKYDKLLQAILSVIEPGQSSKNVHVCEEDWAILDISITGRLVAPQVPFITESQTPWSSFGSLDPVEHAAIRLVDAENEYRPPLASKTTANESSLHEMFLKQVNLARVKADGVTSFYWHEAHQCLQREYPMAVLSTDDTKILSPLIQKTKTLQREVIDTCARLDHELADLESIYATSRARLTEVVSQIDKLRIKLWYTLNILTSDVYEGARNVSMGLKDMRAPPHPGAKPENLDGPAYGTSRSSMSSASISSHFDQHQIDTTMILKAPKKHGGPQKLSDQQIEATKKWLKRVENFCKGEERIHRFCMEVTYAMRKLVGETLSDSPVLWSSELFAREKNLYEAHSSSFLGPLTRPPSVMSEPVSSSLLVPRFGLQGSRGSFYSQSSNKTGRPSLGSDLSSLISSPGRAPTVTTTDSHQLWSPAPSNRKSNTSMSSRSNFGMSFETRNADRILEKMAFLADIQQDLTSLLLSDLGCLVWNHGSETDLWMNTVSLWPGVGQSLKKRDVMARLLSKDEAKPARAGEQRQRSHSASQGLPDLLEMDPIERALTEEPEGNVQGAFTFRNAFKDILARISHHVSPNLKLKAVDDFAVLAQSFRKSVPKAQDRGLEIEDDVNRRCSLNPSLLSASLLRHEQKSKIPTAASATATNDEAESVHVLKKIMFTLAPKTIFRDLQYISGFVASPTLESSGVAKSFLHVGLAALAWKDEVCRGLIDIADGLAGRESPSESKPGGKPPGPGTSMINAADLWMIAAREGHAVAQRELAILYLTHAEEMPIVSMPWALAADIFKPDMIWDQDAEQQQLHQPDQPQSQSQHRQQALYLALHWMQVAADNGDVVAQKRLEERRAGRSIP</sequence>
<feature type="region of interest" description="Disordered" evidence="1">
    <location>
        <begin position="30"/>
        <end position="114"/>
    </location>
</feature>
<reference evidence="3 4" key="1">
    <citation type="submission" date="2017-03" db="EMBL/GenBank/DDBJ databases">
        <title>Genomes of endolithic fungi from Antarctica.</title>
        <authorList>
            <person name="Coleine C."/>
            <person name="Masonjones S."/>
            <person name="Stajich J.E."/>
        </authorList>
    </citation>
    <scope>NUCLEOTIDE SEQUENCE [LARGE SCALE GENOMIC DNA]</scope>
    <source>
        <strain evidence="3 4">CCFEE 6314</strain>
    </source>
</reference>
<feature type="compositionally biased region" description="Low complexity" evidence="1">
    <location>
        <begin position="997"/>
        <end position="1008"/>
    </location>
</feature>
<feature type="compositionally biased region" description="Polar residues" evidence="1">
    <location>
        <begin position="1014"/>
        <end position="1042"/>
    </location>
</feature>